<keyword evidence="1" id="KW-0902">Two-component regulatory system</keyword>
<dbReference type="GO" id="GO:0004672">
    <property type="term" value="F:protein kinase activity"/>
    <property type="evidence" value="ECO:0007669"/>
    <property type="project" value="UniProtKB-ARBA"/>
</dbReference>
<reference evidence="4" key="1">
    <citation type="journal article" date="2014" name="Int. J. Syst. Evol. Microbiol.">
        <title>Complete genome sequence of Corynebacterium casei LMG S-19264T (=DSM 44701T), isolated from a smear-ripened cheese.</title>
        <authorList>
            <consortium name="US DOE Joint Genome Institute (JGI-PGF)"/>
            <person name="Walter F."/>
            <person name="Albersmeier A."/>
            <person name="Kalinowski J."/>
            <person name="Ruckert C."/>
        </authorList>
    </citation>
    <scope>NUCLEOTIDE SEQUENCE</scope>
    <source>
        <strain evidence="4">CGMCC 1.15880</strain>
    </source>
</reference>
<dbReference type="PROSITE" id="PS50894">
    <property type="entry name" value="HPT"/>
    <property type="match status" value="1"/>
</dbReference>
<feature type="domain" description="HPt" evidence="3">
    <location>
        <begin position="8"/>
        <end position="107"/>
    </location>
</feature>
<dbReference type="InterPro" id="IPR036641">
    <property type="entry name" value="HPT_dom_sf"/>
</dbReference>
<evidence type="ECO:0000313" key="5">
    <source>
        <dbReference type="Proteomes" id="UP000628017"/>
    </source>
</evidence>
<evidence type="ECO:0000313" key="4">
    <source>
        <dbReference type="EMBL" id="GGA17107.1"/>
    </source>
</evidence>
<feature type="modified residue" description="Phosphohistidine" evidence="2">
    <location>
        <position position="52"/>
    </location>
</feature>
<dbReference type="CDD" id="cd00088">
    <property type="entry name" value="HPT"/>
    <property type="match status" value="1"/>
</dbReference>
<gene>
    <name evidence="4" type="ORF">GCM10011498_17100</name>
</gene>
<dbReference type="SUPFAM" id="SSF47226">
    <property type="entry name" value="Histidine-containing phosphotransfer domain, HPT domain"/>
    <property type="match status" value="1"/>
</dbReference>
<dbReference type="AlphaFoldDB" id="A0A916QXA5"/>
<name>A0A916QXA5_9RHOB</name>
<evidence type="ECO:0000256" key="2">
    <source>
        <dbReference type="PROSITE-ProRule" id="PRU00110"/>
    </source>
</evidence>
<sequence>MNAGLSGKLLEIRGKFVNSLPERKERLIALHSKLTAGTCTANDMDELRFIVHKIHGLAGTLGFTTLGSFAASLELEVNATIEKGGYSNTFCDGVVTLIGHVQDAIDA</sequence>
<dbReference type="InterPro" id="IPR008207">
    <property type="entry name" value="Sig_transdc_His_kin_Hpt_dom"/>
</dbReference>
<organism evidence="4 5">
    <name type="scientific">Neptunicoccus cionae</name>
    <dbReference type="NCBI Taxonomy" id="2035344"/>
    <lineage>
        <taxon>Bacteria</taxon>
        <taxon>Pseudomonadati</taxon>
        <taxon>Pseudomonadota</taxon>
        <taxon>Alphaproteobacteria</taxon>
        <taxon>Rhodobacterales</taxon>
        <taxon>Paracoccaceae</taxon>
        <taxon>Neptunicoccus</taxon>
    </lineage>
</organism>
<dbReference type="Pfam" id="PF01627">
    <property type="entry name" value="Hpt"/>
    <property type="match status" value="1"/>
</dbReference>
<reference evidence="4" key="2">
    <citation type="submission" date="2020-09" db="EMBL/GenBank/DDBJ databases">
        <authorList>
            <person name="Sun Q."/>
            <person name="Zhou Y."/>
        </authorList>
    </citation>
    <scope>NUCLEOTIDE SEQUENCE</scope>
    <source>
        <strain evidence="4">CGMCC 1.15880</strain>
    </source>
</reference>
<evidence type="ECO:0000259" key="3">
    <source>
        <dbReference type="PROSITE" id="PS50894"/>
    </source>
</evidence>
<proteinExistence type="predicted"/>
<keyword evidence="2" id="KW-0597">Phosphoprotein</keyword>
<dbReference type="RefSeq" id="WP_188673387.1">
    <property type="nucleotide sequence ID" value="NZ_BMKA01000002.1"/>
</dbReference>
<evidence type="ECO:0000256" key="1">
    <source>
        <dbReference type="ARBA" id="ARBA00023012"/>
    </source>
</evidence>
<dbReference type="Gene3D" id="1.20.120.160">
    <property type="entry name" value="HPT domain"/>
    <property type="match status" value="1"/>
</dbReference>
<comment type="caution">
    <text evidence="4">The sequence shown here is derived from an EMBL/GenBank/DDBJ whole genome shotgun (WGS) entry which is preliminary data.</text>
</comment>
<protein>
    <recommendedName>
        <fullName evidence="3">HPt domain-containing protein</fullName>
    </recommendedName>
</protein>
<keyword evidence="5" id="KW-1185">Reference proteome</keyword>
<dbReference type="EMBL" id="BMKA01000002">
    <property type="protein sequence ID" value="GGA17107.1"/>
    <property type="molecule type" value="Genomic_DNA"/>
</dbReference>
<accession>A0A916QXA5</accession>
<dbReference type="GO" id="GO:0000160">
    <property type="term" value="P:phosphorelay signal transduction system"/>
    <property type="evidence" value="ECO:0007669"/>
    <property type="project" value="UniProtKB-KW"/>
</dbReference>
<dbReference type="Proteomes" id="UP000628017">
    <property type="component" value="Unassembled WGS sequence"/>
</dbReference>